<evidence type="ECO:0000256" key="4">
    <source>
        <dbReference type="ARBA" id="ARBA00021815"/>
    </source>
</evidence>
<dbReference type="GO" id="GO:0005930">
    <property type="term" value="C:axoneme"/>
    <property type="evidence" value="ECO:0007669"/>
    <property type="project" value="TreeGrafter"/>
</dbReference>
<evidence type="ECO:0000256" key="6">
    <source>
        <dbReference type="ARBA" id="ARBA00023054"/>
    </source>
</evidence>
<dbReference type="InterPro" id="IPR023379">
    <property type="entry name" value="BART_dom"/>
</dbReference>
<evidence type="ECO:0000313" key="13">
    <source>
        <dbReference type="Proteomes" id="UP000594262"/>
    </source>
</evidence>
<dbReference type="InterPro" id="IPR042541">
    <property type="entry name" value="BART_sf"/>
</dbReference>
<dbReference type="Proteomes" id="UP000594262">
    <property type="component" value="Unplaced"/>
</dbReference>
<keyword evidence="13" id="KW-1185">Reference proteome</keyword>
<keyword evidence="6" id="KW-0175">Coiled coil</keyword>
<dbReference type="OrthoDB" id="272687at2759"/>
<organism evidence="12 13">
    <name type="scientific">Clytia hemisphaerica</name>
    <dbReference type="NCBI Taxonomy" id="252671"/>
    <lineage>
        <taxon>Eukaryota</taxon>
        <taxon>Metazoa</taxon>
        <taxon>Cnidaria</taxon>
        <taxon>Hydrozoa</taxon>
        <taxon>Hydroidolina</taxon>
        <taxon>Leptothecata</taxon>
        <taxon>Obeliida</taxon>
        <taxon>Clytiidae</taxon>
        <taxon>Clytia</taxon>
    </lineage>
</organism>
<feature type="domain" description="BART" evidence="11">
    <location>
        <begin position="9"/>
        <end position="43"/>
    </location>
</feature>
<dbReference type="Gene3D" id="1.20.1520.10">
    <property type="entry name" value="ADP-ribosylation factor-like 2-binding protein, domain"/>
    <property type="match status" value="1"/>
</dbReference>
<evidence type="ECO:0000256" key="8">
    <source>
        <dbReference type="ARBA" id="ARBA00023273"/>
    </source>
</evidence>
<proteinExistence type="inferred from homology"/>
<evidence type="ECO:0000256" key="9">
    <source>
        <dbReference type="ARBA" id="ARBA00031593"/>
    </source>
</evidence>
<dbReference type="GO" id="GO:0097546">
    <property type="term" value="C:ciliary base"/>
    <property type="evidence" value="ECO:0007669"/>
    <property type="project" value="TreeGrafter"/>
</dbReference>
<evidence type="ECO:0000259" key="11">
    <source>
        <dbReference type="Pfam" id="PF11527"/>
    </source>
</evidence>
<evidence type="ECO:0000256" key="5">
    <source>
        <dbReference type="ARBA" id="ARBA00022490"/>
    </source>
</evidence>
<reference evidence="12" key="1">
    <citation type="submission" date="2021-01" db="UniProtKB">
        <authorList>
            <consortium name="EnsemblMetazoa"/>
        </authorList>
    </citation>
    <scope>IDENTIFICATION</scope>
</reference>
<feature type="compositionally biased region" description="Basic and acidic residues" evidence="10">
    <location>
        <begin position="88"/>
        <end position="141"/>
    </location>
</feature>
<feature type="compositionally biased region" description="Basic and acidic residues" evidence="10">
    <location>
        <begin position="150"/>
        <end position="171"/>
    </location>
</feature>
<comment type="similarity">
    <text evidence="3">Belongs to the CFAP36 family.</text>
</comment>
<keyword evidence="5" id="KW-0963">Cytoplasm</keyword>
<keyword evidence="7" id="KW-0969">Cilium</keyword>
<dbReference type="AlphaFoldDB" id="A0A7M5XLI8"/>
<accession>A0A7M5XLI8</accession>
<feature type="compositionally biased region" description="Polar residues" evidence="10">
    <location>
        <begin position="176"/>
        <end position="185"/>
    </location>
</feature>
<evidence type="ECO:0000256" key="1">
    <source>
        <dbReference type="ARBA" id="ARBA00004138"/>
    </source>
</evidence>
<evidence type="ECO:0000313" key="12">
    <source>
        <dbReference type="EnsemblMetazoa" id="CLYHEMP025853.1"/>
    </source>
</evidence>
<dbReference type="EnsemblMetazoa" id="CLYHEMT025853.1">
    <property type="protein sequence ID" value="CLYHEMP025853.1"/>
    <property type="gene ID" value="CLYHEMG025853"/>
</dbReference>
<evidence type="ECO:0000256" key="2">
    <source>
        <dbReference type="ARBA" id="ARBA00004496"/>
    </source>
</evidence>
<evidence type="ECO:0000256" key="7">
    <source>
        <dbReference type="ARBA" id="ARBA00023069"/>
    </source>
</evidence>
<protein>
    <recommendedName>
        <fullName evidence="4">Cilia- and flagella-associated protein 36</fullName>
    </recommendedName>
    <alternativeName>
        <fullName evidence="9">Coiled-coil domain-containing protein 104</fullName>
    </alternativeName>
</protein>
<feature type="region of interest" description="Disordered" evidence="10">
    <location>
        <begin position="88"/>
        <end position="310"/>
    </location>
</feature>
<dbReference type="PANTHER" id="PTHR21532">
    <property type="entry name" value="PHOSPHODIESTERASE HL"/>
    <property type="match status" value="1"/>
</dbReference>
<evidence type="ECO:0000256" key="10">
    <source>
        <dbReference type="SAM" id="MobiDB-lite"/>
    </source>
</evidence>
<name>A0A7M5XLI8_9CNID</name>
<comment type="subcellular location">
    <subcellularLocation>
        <location evidence="1">Cell projection</location>
        <location evidence="1">Cilium</location>
    </subcellularLocation>
    <subcellularLocation>
        <location evidence="2">Cytoplasm</location>
    </subcellularLocation>
</comment>
<dbReference type="Pfam" id="PF11527">
    <property type="entry name" value="ARL2_Bind_BART"/>
    <property type="match status" value="1"/>
</dbReference>
<dbReference type="InterPro" id="IPR038888">
    <property type="entry name" value="CFAP36"/>
</dbReference>
<keyword evidence="8" id="KW-0966">Cell projection</keyword>
<feature type="compositionally biased region" description="Basic and acidic residues" evidence="10">
    <location>
        <begin position="245"/>
        <end position="282"/>
    </location>
</feature>
<sequence length="331" mass="37548">MQACKTPGVEERADMQQIFEQLWASDDFEIFKRMMIQKNVELELQALELVRKRQGKKAKQQKKKTKSKVAMTEDEILAQVMKQSELEYQEHQKRLKDDETETKSESKFDDAMEKVLSESTNHFEKLEKEVELKEQETKQYVEENISQELTTKEEEVPEPKPSETKKSEPAKPKSPVNTSTASSEPVKSKSPEIPPLKTKAPLSPIKRSAGSEAASEWMKNAREENQPAASASASSSKGSDMTEDDMAKRIEYLKQQRDRLLAMKKNEREKQLDQYSKTESKKRPTSARVARQAVSGGGAEAAKPAVSAEDAKKIAMRKALAEKLRKEVINK</sequence>
<dbReference type="PANTHER" id="PTHR21532:SF0">
    <property type="entry name" value="CILIA- AND FLAGELLA-ASSOCIATED PROTEIN 36"/>
    <property type="match status" value="1"/>
</dbReference>
<evidence type="ECO:0000256" key="3">
    <source>
        <dbReference type="ARBA" id="ARBA00007460"/>
    </source>
</evidence>